<evidence type="ECO:0000256" key="3">
    <source>
        <dbReference type="ARBA" id="ARBA00022475"/>
    </source>
</evidence>
<feature type="transmembrane region" description="Helical" evidence="7">
    <location>
        <begin position="83"/>
        <end position="104"/>
    </location>
</feature>
<proteinExistence type="inferred from homology"/>
<accession>A0A934INR9</accession>
<evidence type="ECO:0000256" key="4">
    <source>
        <dbReference type="ARBA" id="ARBA00022692"/>
    </source>
</evidence>
<dbReference type="InterPro" id="IPR000515">
    <property type="entry name" value="MetI-like"/>
</dbReference>
<evidence type="ECO:0000259" key="8">
    <source>
        <dbReference type="PROSITE" id="PS50928"/>
    </source>
</evidence>
<evidence type="ECO:0000256" key="1">
    <source>
        <dbReference type="ARBA" id="ARBA00004651"/>
    </source>
</evidence>
<feature type="transmembrane region" description="Helical" evidence="7">
    <location>
        <begin position="12"/>
        <end position="32"/>
    </location>
</feature>
<keyword evidence="2 7" id="KW-0813">Transport</keyword>
<evidence type="ECO:0000256" key="7">
    <source>
        <dbReference type="RuleBase" id="RU363032"/>
    </source>
</evidence>
<reference evidence="9" key="1">
    <citation type="submission" date="2020-12" db="EMBL/GenBank/DDBJ databases">
        <title>Bacterial taxonomy.</title>
        <authorList>
            <person name="Pan X."/>
        </authorList>
    </citation>
    <scope>NUCLEOTIDE SEQUENCE</scope>
    <source>
        <strain evidence="9">B2012</strain>
    </source>
</reference>
<gene>
    <name evidence="9" type="ORF">JCR33_09750</name>
</gene>
<feature type="domain" description="ABC transmembrane type-1" evidence="8">
    <location>
        <begin position="80"/>
        <end position="260"/>
    </location>
</feature>
<keyword evidence="3" id="KW-1003">Cell membrane</keyword>
<feature type="transmembrane region" description="Helical" evidence="7">
    <location>
        <begin position="111"/>
        <end position="136"/>
    </location>
</feature>
<dbReference type="RefSeq" id="WP_198881865.1">
    <property type="nucleotide sequence ID" value="NZ_JAEKJA010000007.1"/>
</dbReference>
<evidence type="ECO:0000256" key="5">
    <source>
        <dbReference type="ARBA" id="ARBA00022989"/>
    </source>
</evidence>
<dbReference type="PANTHER" id="PTHR30151:SF0">
    <property type="entry name" value="ABC TRANSPORTER PERMEASE PROTEIN MJ0413-RELATED"/>
    <property type="match status" value="1"/>
</dbReference>
<keyword evidence="10" id="KW-1185">Reference proteome</keyword>
<protein>
    <submittedName>
        <fullName evidence="9">ABC transporter permease</fullName>
    </submittedName>
</protein>
<organism evidence="9 10">
    <name type="scientific">Acuticoccus mangrovi</name>
    <dbReference type="NCBI Taxonomy" id="2796142"/>
    <lineage>
        <taxon>Bacteria</taxon>
        <taxon>Pseudomonadati</taxon>
        <taxon>Pseudomonadota</taxon>
        <taxon>Alphaproteobacteria</taxon>
        <taxon>Hyphomicrobiales</taxon>
        <taxon>Amorphaceae</taxon>
        <taxon>Acuticoccus</taxon>
    </lineage>
</organism>
<dbReference type="SUPFAM" id="SSF161098">
    <property type="entry name" value="MetI-like"/>
    <property type="match status" value="1"/>
</dbReference>
<comment type="caution">
    <text evidence="9">The sequence shown here is derived from an EMBL/GenBank/DDBJ whole genome shotgun (WGS) entry which is preliminary data.</text>
</comment>
<feature type="transmembrane region" description="Helical" evidence="7">
    <location>
        <begin position="238"/>
        <end position="257"/>
    </location>
</feature>
<dbReference type="Proteomes" id="UP000609531">
    <property type="component" value="Unassembled WGS sequence"/>
</dbReference>
<name>A0A934INR9_9HYPH</name>
<evidence type="ECO:0000313" key="10">
    <source>
        <dbReference type="Proteomes" id="UP000609531"/>
    </source>
</evidence>
<evidence type="ECO:0000256" key="6">
    <source>
        <dbReference type="ARBA" id="ARBA00023136"/>
    </source>
</evidence>
<dbReference type="EMBL" id="JAEKJA010000007">
    <property type="protein sequence ID" value="MBJ3775970.1"/>
    <property type="molecule type" value="Genomic_DNA"/>
</dbReference>
<dbReference type="AlphaFoldDB" id="A0A934INR9"/>
<keyword evidence="5 7" id="KW-1133">Transmembrane helix</keyword>
<comment type="subcellular location">
    <subcellularLocation>
        <location evidence="1 7">Cell membrane</location>
        <topology evidence="1 7">Multi-pass membrane protein</topology>
    </subcellularLocation>
</comment>
<dbReference type="GO" id="GO:0005886">
    <property type="term" value="C:plasma membrane"/>
    <property type="evidence" value="ECO:0007669"/>
    <property type="project" value="UniProtKB-SubCell"/>
</dbReference>
<evidence type="ECO:0000313" key="9">
    <source>
        <dbReference type="EMBL" id="MBJ3775970.1"/>
    </source>
</evidence>
<dbReference type="GO" id="GO:0055085">
    <property type="term" value="P:transmembrane transport"/>
    <property type="evidence" value="ECO:0007669"/>
    <property type="project" value="InterPro"/>
</dbReference>
<dbReference type="Gene3D" id="1.10.3720.10">
    <property type="entry name" value="MetI-like"/>
    <property type="match status" value="1"/>
</dbReference>
<dbReference type="PROSITE" id="PS50928">
    <property type="entry name" value="ABC_TM1"/>
    <property type="match status" value="1"/>
</dbReference>
<comment type="similarity">
    <text evidence="7">Belongs to the binding-protein-dependent transport system permease family.</text>
</comment>
<dbReference type="CDD" id="cd06261">
    <property type="entry name" value="TM_PBP2"/>
    <property type="match status" value="1"/>
</dbReference>
<dbReference type="Pfam" id="PF00528">
    <property type="entry name" value="BPD_transp_1"/>
    <property type="match status" value="1"/>
</dbReference>
<dbReference type="PANTHER" id="PTHR30151">
    <property type="entry name" value="ALKANE SULFONATE ABC TRANSPORTER-RELATED, MEMBRANE SUBUNIT"/>
    <property type="match status" value="1"/>
</dbReference>
<evidence type="ECO:0000256" key="2">
    <source>
        <dbReference type="ARBA" id="ARBA00022448"/>
    </source>
</evidence>
<feature type="transmembrane region" description="Helical" evidence="7">
    <location>
        <begin position="198"/>
        <end position="217"/>
    </location>
</feature>
<keyword evidence="6 7" id="KW-0472">Membrane</keyword>
<keyword evidence="4 7" id="KW-0812">Transmembrane</keyword>
<dbReference type="InterPro" id="IPR035906">
    <property type="entry name" value="MetI-like_sf"/>
</dbReference>
<sequence length="273" mass="30034">MKRAINYVPSRPSAILLALLPFALVLVIYAIGSEVRLADNPSDKLMPSFGTFADAIDRLAFQENRRTGEYVFWTDTAISLQRIFVGLAISTVLCIVVGIPVGFLPYLRSAFGAFISAFSLIPPLAVLPILFIIFGLGETSKIVLIVFGVAPFLARDVALTVAQIPREQIVKAQTLGASTWQMMTLVVFPQVLPRLFDSLRLSLGATWLFLIAAEAIASEGGLGYRIFLVRRYLSMDVILPYVAWITLLAFLMDYGLVLASRASSRWYHIGRGA</sequence>